<dbReference type="GO" id="GO:0003916">
    <property type="term" value="F:DNA topoisomerase activity"/>
    <property type="evidence" value="ECO:0007669"/>
    <property type="project" value="InterPro"/>
</dbReference>
<sequence length="207" mass="23765">MATNSKEKQREYDAKRAEKRAGTRTRNYATVVYPESAPADWKNKLEQTFIPCLISPLHDKDINPGGEPKKPHYHVLLAFEGVKTKAQAQEVFDTIGGVGCEVVNSVRGYARYLCHLDNPEKARYAESQVTQYGGLDYYDVIGLASDKHKAIREMIEYCKDTGVIEYADLLEYAMYEREDWFRVLCDCGTFTMQNYLKSRRHKLMAKA</sequence>
<dbReference type="AlphaFoldDB" id="A0A380Q0Z5"/>
<evidence type="ECO:0000259" key="3">
    <source>
        <dbReference type="Pfam" id="PF21861"/>
    </source>
</evidence>
<keyword evidence="6" id="KW-1185">Reference proteome</keyword>
<name>A0A380Q0Z5_9FIRM</name>
<dbReference type="EMBL" id="UHIO01000004">
    <property type="protein sequence ID" value="SUP79501.1"/>
    <property type="molecule type" value="Genomic_DNA"/>
</dbReference>
<evidence type="ECO:0000313" key="4">
    <source>
        <dbReference type="EMBL" id="SUP79500.1"/>
    </source>
</evidence>
<evidence type="ECO:0000256" key="1">
    <source>
        <dbReference type="SAM" id="MobiDB-lite"/>
    </source>
</evidence>
<feature type="domain" description="Plasmid replication protein origin binding" evidence="2">
    <location>
        <begin position="23"/>
        <end position="136"/>
    </location>
</feature>
<reference evidence="4 6" key="1">
    <citation type="submission" date="2018-06" db="EMBL/GenBank/DDBJ databases">
        <authorList>
            <consortium name="Pathogen Informatics"/>
            <person name="Doyle S."/>
        </authorList>
    </citation>
    <scope>NUCLEOTIDE SEQUENCE [LARGE SCALE GENOMIC DNA]</scope>
    <source>
        <strain evidence="4 6">NCTC12020</strain>
    </source>
</reference>
<dbReference type="Pfam" id="PF01719">
    <property type="entry name" value="Rep_OBD"/>
    <property type="match status" value="1"/>
</dbReference>
<evidence type="ECO:0000313" key="5">
    <source>
        <dbReference type="EMBL" id="SUP79501.1"/>
    </source>
</evidence>
<dbReference type="InterPro" id="IPR002631">
    <property type="entry name" value="Plasmid_rep_OBD"/>
</dbReference>
<feature type="compositionally biased region" description="Basic and acidic residues" evidence="1">
    <location>
        <begin position="1"/>
        <end position="21"/>
    </location>
</feature>
<dbReference type="Gene3D" id="3.40.1310.30">
    <property type="match status" value="1"/>
</dbReference>
<dbReference type="OrthoDB" id="3175474at2"/>
<evidence type="ECO:0000313" key="6">
    <source>
        <dbReference type="Proteomes" id="UP000255367"/>
    </source>
</evidence>
<feature type="region of interest" description="Disordered" evidence="1">
    <location>
        <begin position="1"/>
        <end position="23"/>
    </location>
</feature>
<dbReference type="Pfam" id="PF21861">
    <property type="entry name" value="RepB_C"/>
    <property type="match status" value="1"/>
</dbReference>
<protein>
    <submittedName>
        <fullName evidence="4">Replication protein repB</fullName>
    </submittedName>
</protein>
<accession>A0A380Q0Z5</accession>
<dbReference type="GO" id="GO:0005727">
    <property type="term" value="C:extrachromosomal circular DNA"/>
    <property type="evidence" value="ECO:0007669"/>
    <property type="project" value="InterPro"/>
</dbReference>
<dbReference type="GO" id="GO:0003677">
    <property type="term" value="F:DNA binding"/>
    <property type="evidence" value="ECO:0007669"/>
    <property type="project" value="InterPro"/>
</dbReference>
<dbReference type="GO" id="GO:0006260">
    <property type="term" value="P:DNA replication"/>
    <property type="evidence" value="ECO:0007669"/>
    <property type="project" value="InterPro"/>
</dbReference>
<dbReference type="EMBL" id="UHIO01000004">
    <property type="protein sequence ID" value="SUP79500.1"/>
    <property type="molecule type" value="Genomic_DNA"/>
</dbReference>
<organism evidence="4 6">
    <name type="scientific">Veillonella criceti</name>
    <dbReference type="NCBI Taxonomy" id="103891"/>
    <lineage>
        <taxon>Bacteria</taxon>
        <taxon>Bacillati</taxon>
        <taxon>Bacillota</taxon>
        <taxon>Negativicutes</taxon>
        <taxon>Veillonellales</taxon>
        <taxon>Veillonellaceae</taxon>
        <taxon>Veillonella</taxon>
    </lineage>
</organism>
<proteinExistence type="predicted"/>
<dbReference type="RefSeq" id="WP_115311151.1">
    <property type="nucleotide sequence ID" value="NZ_UHIO01000004.1"/>
</dbReference>
<feature type="domain" description="Replication protein RepB C-terminal" evidence="3">
    <location>
        <begin position="145"/>
        <end position="201"/>
    </location>
</feature>
<dbReference type="Proteomes" id="UP000255367">
    <property type="component" value="Unassembled WGS sequence"/>
</dbReference>
<evidence type="ECO:0000259" key="2">
    <source>
        <dbReference type="Pfam" id="PF01719"/>
    </source>
</evidence>
<dbReference type="InterPro" id="IPR053923">
    <property type="entry name" value="RepB_C"/>
</dbReference>
<gene>
    <name evidence="4" type="primary">repB_1</name>
    <name evidence="5" type="synonym">repB_2</name>
    <name evidence="4" type="ORF">NCTC12020_02034</name>
    <name evidence="5" type="ORF">NCTC12020_02035</name>
</gene>